<evidence type="ECO:0000256" key="4">
    <source>
        <dbReference type="ARBA" id="ARBA00022679"/>
    </source>
</evidence>
<dbReference type="RefSeq" id="WP_052557546.1">
    <property type="nucleotide sequence ID" value="NZ_JMCC02000127.1"/>
</dbReference>
<proteinExistence type="predicted"/>
<protein>
    <recommendedName>
        <fullName evidence="2">histidine kinase</fullName>
        <ecNumber evidence="2">2.7.13.3</ecNumber>
    </recommendedName>
</protein>
<dbReference type="Pfam" id="PF02518">
    <property type="entry name" value="HATPase_c"/>
    <property type="match status" value="1"/>
</dbReference>
<dbReference type="SMART" id="SM00387">
    <property type="entry name" value="HATPase_c"/>
    <property type="match status" value="1"/>
</dbReference>
<dbReference type="SUPFAM" id="SSF55874">
    <property type="entry name" value="ATPase domain of HSP90 chaperone/DNA topoisomerase II/histidine kinase"/>
    <property type="match status" value="1"/>
</dbReference>
<gene>
    <name evidence="9" type="ORF">DB30_01281</name>
</gene>
<reference evidence="9 10" key="1">
    <citation type="submission" date="2014-12" db="EMBL/GenBank/DDBJ databases">
        <title>Genome assembly of Enhygromyxa salina DSM 15201.</title>
        <authorList>
            <person name="Sharma G."/>
            <person name="Subramanian S."/>
        </authorList>
    </citation>
    <scope>NUCLEOTIDE SEQUENCE [LARGE SCALE GENOMIC DNA]</scope>
    <source>
        <strain evidence="9 10">DSM 15201</strain>
    </source>
</reference>
<evidence type="ECO:0000259" key="8">
    <source>
        <dbReference type="SMART" id="SM00387"/>
    </source>
</evidence>
<comment type="caution">
    <text evidence="9">The sequence shown here is derived from an EMBL/GenBank/DDBJ whole genome shotgun (WGS) entry which is preliminary data.</text>
</comment>
<dbReference type="GO" id="GO:0004673">
    <property type="term" value="F:protein histidine kinase activity"/>
    <property type="evidence" value="ECO:0007669"/>
    <property type="project" value="UniProtKB-EC"/>
</dbReference>
<keyword evidence="3" id="KW-0597">Phosphoprotein</keyword>
<dbReference type="GO" id="GO:0005524">
    <property type="term" value="F:ATP binding"/>
    <property type="evidence" value="ECO:0007669"/>
    <property type="project" value="UniProtKB-KW"/>
</dbReference>
<dbReference type="Proteomes" id="UP000031599">
    <property type="component" value="Unassembled WGS sequence"/>
</dbReference>
<dbReference type="InterPro" id="IPR036890">
    <property type="entry name" value="HATPase_C_sf"/>
</dbReference>
<comment type="catalytic activity">
    <reaction evidence="1">
        <text>ATP + protein L-histidine = ADP + protein N-phospho-L-histidine.</text>
        <dbReference type="EC" id="2.7.13.3"/>
    </reaction>
</comment>
<dbReference type="EMBL" id="JMCC02000127">
    <property type="protein sequence ID" value="KIG12519.1"/>
    <property type="molecule type" value="Genomic_DNA"/>
</dbReference>
<evidence type="ECO:0000256" key="1">
    <source>
        <dbReference type="ARBA" id="ARBA00000085"/>
    </source>
</evidence>
<keyword evidence="7" id="KW-0067">ATP-binding</keyword>
<evidence type="ECO:0000256" key="3">
    <source>
        <dbReference type="ARBA" id="ARBA00022553"/>
    </source>
</evidence>
<dbReference type="InterPro" id="IPR003594">
    <property type="entry name" value="HATPase_dom"/>
</dbReference>
<organism evidence="9 10">
    <name type="scientific">Enhygromyxa salina</name>
    <dbReference type="NCBI Taxonomy" id="215803"/>
    <lineage>
        <taxon>Bacteria</taxon>
        <taxon>Pseudomonadati</taxon>
        <taxon>Myxococcota</taxon>
        <taxon>Polyangia</taxon>
        <taxon>Nannocystales</taxon>
        <taxon>Nannocystaceae</taxon>
        <taxon>Enhygromyxa</taxon>
    </lineage>
</organism>
<sequence length="221" mass="24740">MSLTDGPPRAQDALRRTRHQIRNELQLLTSLHALHIRRVDDPRARHELIRCYRRVGVVGVVHQLTADSGGTVSADRCLQTVAEFLEASARTMQGTCFELKFSFEPMRWKHHHATRIALIVDELFTNAIDHALPHTTRAEFELELVQIDERTCLRLRDWGPGWPKGMVPATNDSLGLPMVCAVAQQLGGSFELVLAPGGGTDARLWLPSNLAIEPDDELDEV</sequence>
<dbReference type="PANTHER" id="PTHR41523">
    <property type="entry name" value="TWO-COMPONENT SYSTEM SENSOR PROTEIN"/>
    <property type="match status" value="1"/>
</dbReference>
<dbReference type="EC" id="2.7.13.3" evidence="2"/>
<dbReference type="Pfam" id="PF07568">
    <property type="entry name" value="HisKA_2"/>
    <property type="match status" value="1"/>
</dbReference>
<evidence type="ECO:0000256" key="2">
    <source>
        <dbReference type="ARBA" id="ARBA00012438"/>
    </source>
</evidence>
<feature type="domain" description="Histidine kinase/HSP90-like ATPase" evidence="8">
    <location>
        <begin position="111"/>
        <end position="210"/>
    </location>
</feature>
<evidence type="ECO:0000256" key="6">
    <source>
        <dbReference type="ARBA" id="ARBA00022777"/>
    </source>
</evidence>
<keyword evidence="4" id="KW-0808">Transferase</keyword>
<dbReference type="PANTHER" id="PTHR41523:SF8">
    <property type="entry name" value="ETHYLENE RESPONSE SENSOR PROTEIN"/>
    <property type="match status" value="1"/>
</dbReference>
<name>A0A0C1Z4C4_9BACT</name>
<dbReference type="Gene3D" id="3.30.565.10">
    <property type="entry name" value="Histidine kinase-like ATPase, C-terminal domain"/>
    <property type="match status" value="1"/>
</dbReference>
<keyword evidence="6 9" id="KW-0418">Kinase</keyword>
<accession>A0A0C1Z4C4</accession>
<dbReference type="AlphaFoldDB" id="A0A0C1Z4C4"/>
<keyword evidence="5" id="KW-0547">Nucleotide-binding</keyword>
<evidence type="ECO:0000313" key="9">
    <source>
        <dbReference type="EMBL" id="KIG12519.1"/>
    </source>
</evidence>
<evidence type="ECO:0000313" key="10">
    <source>
        <dbReference type="Proteomes" id="UP000031599"/>
    </source>
</evidence>
<evidence type="ECO:0000256" key="5">
    <source>
        <dbReference type="ARBA" id="ARBA00022741"/>
    </source>
</evidence>
<evidence type="ECO:0000256" key="7">
    <source>
        <dbReference type="ARBA" id="ARBA00022840"/>
    </source>
</evidence>
<dbReference type="InterPro" id="IPR011495">
    <property type="entry name" value="Sig_transdc_His_kin_sub2_dim/P"/>
</dbReference>